<dbReference type="Proteomes" id="UP000535415">
    <property type="component" value="Unassembled WGS sequence"/>
</dbReference>
<dbReference type="RefSeq" id="WP_183528191.1">
    <property type="nucleotide sequence ID" value="NZ_JACIJM010000004.1"/>
</dbReference>
<reference evidence="2 3" key="1">
    <citation type="submission" date="2020-08" db="EMBL/GenBank/DDBJ databases">
        <title>Genomic Encyclopedia of Type Strains, Phase IV (KMG-IV): sequencing the most valuable type-strain genomes for metagenomic binning, comparative biology and taxonomic classification.</title>
        <authorList>
            <person name="Goeker M."/>
        </authorList>
    </citation>
    <scope>NUCLEOTIDE SEQUENCE [LARGE SCALE GENOMIC DNA]</scope>
    <source>
        <strain evidence="2 3">DSM 101064</strain>
    </source>
</reference>
<dbReference type="EMBL" id="JACIJM010000004">
    <property type="protein sequence ID" value="MBB5722183.1"/>
    <property type="molecule type" value="Genomic_DNA"/>
</dbReference>
<sequence>MPYLYVYSPSDFVNTPWSESVNASGSGPYTLELKPGATPTLIEVTDDDAIFDEVDAQQVVTNDVDIDGNLVTAGTTIHTAYDLINSTSEHKVSSIHFGGDGHQGGAVDGIVSTVALEPGVIYTFNVNRSSVGQDNPYSDYVACFTRGALIETNRGAVRIETLKAGDLIETRDHGLQPLRLLLRTKVGPQQLAANPNLFPIRISKGALAVNLPASDLLVSPQHRFLVVSPIVERMFGAPEALVSAKKLTAVPGIFVDYDVQSVEYLHLVMDDHEIITANGTPTESFYAGPMALRALSDEAKQEIQTLFPEMLSRETLPLQAREVPKGALQKHLIARHLRNVKPMLRPTAH</sequence>
<name>A0A7W9EXX4_9RHOB</name>
<evidence type="ECO:0000313" key="2">
    <source>
        <dbReference type="EMBL" id="MBB5722183.1"/>
    </source>
</evidence>
<dbReference type="AlphaFoldDB" id="A0A7W9EXX4"/>
<organism evidence="2 3">
    <name type="scientific">Yoonia ponticola</name>
    <dbReference type="NCBI Taxonomy" id="1524255"/>
    <lineage>
        <taxon>Bacteria</taxon>
        <taxon>Pseudomonadati</taxon>
        <taxon>Pseudomonadota</taxon>
        <taxon>Alphaproteobacteria</taxon>
        <taxon>Rhodobacterales</taxon>
        <taxon>Paracoccaceae</taxon>
        <taxon>Yoonia</taxon>
    </lineage>
</organism>
<evidence type="ECO:0000259" key="1">
    <source>
        <dbReference type="Pfam" id="PF13403"/>
    </source>
</evidence>
<dbReference type="Pfam" id="PF13403">
    <property type="entry name" value="Hint_2"/>
    <property type="match status" value="1"/>
</dbReference>
<comment type="caution">
    <text evidence="2">The sequence shown here is derived from an EMBL/GenBank/DDBJ whole genome shotgun (WGS) entry which is preliminary data.</text>
</comment>
<evidence type="ECO:0000313" key="3">
    <source>
        <dbReference type="Proteomes" id="UP000535415"/>
    </source>
</evidence>
<protein>
    <recommendedName>
        <fullName evidence="1">Hedgehog/Intein (Hint) domain-containing protein</fullName>
    </recommendedName>
</protein>
<accession>A0A7W9EXX4</accession>
<dbReference type="Gene3D" id="2.170.16.10">
    <property type="entry name" value="Hedgehog/Intein (Hint) domain"/>
    <property type="match status" value="1"/>
</dbReference>
<dbReference type="SUPFAM" id="SSF51294">
    <property type="entry name" value="Hedgehog/intein (Hint) domain"/>
    <property type="match status" value="1"/>
</dbReference>
<proteinExistence type="predicted"/>
<dbReference type="InterPro" id="IPR036844">
    <property type="entry name" value="Hint_dom_sf"/>
</dbReference>
<dbReference type="InterPro" id="IPR028992">
    <property type="entry name" value="Hedgehog/Intein_dom"/>
</dbReference>
<keyword evidence="3" id="KW-1185">Reference proteome</keyword>
<gene>
    <name evidence="2" type="ORF">FHS72_001807</name>
</gene>
<feature type="domain" description="Hedgehog/Intein (Hint)" evidence="1">
    <location>
        <begin position="143"/>
        <end position="288"/>
    </location>
</feature>